<feature type="non-terminal residue" evidence="2">
    <location>
        <position position="1"/>
    </location>
</feature>
<dbReference type="Gene3D" id="2.160.20.110">
    <property type="match status" value="2"/>
</dbReference>
<accession>X0SAC9</accession>
<organism evidence="2">
    <name type="scientific">marine sediment metagenome</name>
    <dbReference type="NCBI Taxonomy" id="412755"/>
    <lineage>
        <taxon>unclassified sequences</taxon>
        <taxon>metagenomes</taxon>
        <taxon>ecological metagenomes</taxon>
    </lineage>
</organism>
<dbReference type="InterPro" id="IPR011493">
    <property type="entry name" value="GLUG"/>
</dbReference>
<dbReference type="AlphaFoldDB" id="X0SAC9"/>
<reference evidence="2" key="1">
    <citation type="journal article" date="2014" name="Front. Microbiol.">
        <title>High frequency of phylogenetically diverse reductive dehalogenase-homologous genes in deep subseafloor sedimentary metagenomes.</title>
        <authorList>
            <person name="Kawai M."/>
            <person name="Futagami T."/>
            <person name="Toyoda A."/>
            <person name="Takaki Y."/>
            <person name="Nishi S."/>
            <person name="Hori S."/>
            <person name="Arai W."/>
            <person name="Tsubouchi T."/>
            <person name="Morono Y."/>
            <person name="Uchiyama I."/>
            <person name="Ito T."/>
            <person name="Fujiyama A."/>
            <person name="Inagaki F."/>
            <person name="Takami H."/>
        </authorList>
    </citation>
    <scope>NUCLEOTIDE SEQUENCE</scope>
    <source>
        <strain evidence="2">Expedition CK06-06</strain>
    </source>
</reference>
<proteinExistence type="predicted"/>
<comment type="caution">
    <text evidence="2">The sequence shown here is derived from an EMBL/GenBank/DDBJ whole genome shotgun (WGS) entry which is preliminary data.</text>
</comment>
<feature type="non-terminal residue" evidence="2">
    <location>
        <position position="402"/>
    </location>
</feature>
<evidence type="ECO:0000313" key="2">
    <source>
        <dbReference type="EMBL" id="GAF77978.1"/>
    </source>
</evidence>
<dbReference type="Pfam" id="PF07581">
    <property type="entry name" value="Glug"/>
    <property type="match status" value="3"/>
</dbReference>
<dbReference type="EMBL" id="BARS01007078">
    <property type="protein sequence ID" value="GAF77978.1"/>
    <property type="molecule type" value="Genomic_DNA"/>
</dbReference>
<evidence type="ECO:0000259" key="1">
    <source>
        <dbReference type="Pfam" id="PF07581"/>
    </source>
</evidence>
<feature type="domain" description="GLUG" evidence="1">
    <location>
        <begin position="206"/>
        <end position="230"/>
    </location>
</feature>
<name>X0SAC9_9ZZZZ</name>
<protein>
    <recommendedName>
        <fullName evidence="1">GLUG domain-containing protein</fullName>
    </recommendedName>
</protein>
<sequence length="402" mass="41313">STDLPCVGIFGYIDGPDARISNLGLIDPNVDAGTGIGIGSLAGWIEMGAITNCYVVDGSVSGKGYVGGLVGKNAGSITDCYATGSVTGISFVGGLVGGNRGLGRISGWRSTGNIDRCYATGNVTGYGAVGGLVGANHYATVMNCFSTTDVIGEGSVGGLVGENDGDVGNCYSYCTVDAEDMVGGLVGRNEGIVMASCSSASVQGREEVGGLVGRNSYHGEIVDCYARGDVLGQWDVGGLVGNNHLVVGRGGGQYYGTVRTCYSATAVSGDEQIGGLVGYNQSGGVYDSFWDIEISGQTTSAGGVGKTTAQMQTAGTFLDTGWDFVDETENGTEDIWIEPDGGGYPILWWQLSPLPELPTFSGGTGEPDEPYLISTADELNGIGHKPRLMVAHFKLINDIDLA</sequence>
<feature type="domain" description="GLUG" evidence="1">
    <location>
        <begin position="125"/>
        <end position="150"/>
    </location>
</feature>
<feature type="domain" description="GLUG" evidence="1">
    <location>
        <begin position="64"/>
        <end position="87"/>
    </location>
</feature>
<gene>
    <name evidence="2" type="ORF">S01H1_13700</name>
</gene>